<evidence type="ECO:0000313" key="4">
    <source>
        <dbReference type="Proteomes" id="UP001165060"/>
    </source>
</evidence>
<feature type="compositionally biased region" description="Polar residues" evidence="1">
    <location>
        <begin position="1"/>
        <end position="10"/>
    </location>
</feature>
<proteinExistence type="predicted"/>
<feature type="compositionally biased region" description="Polar residues" evidence="1">
    <location>
        <begin position="19"/>
        <end position="35"/>
    </location>
</feature>
<feature type="transmembrane region" description="Helical" evidence="2">
    <location>
        <begin position="71"/>
        <end position="93"/>
    </location>
</feature>
<feature type="transmembrane region" description="Helical" evidence="2">
    <location>
        <begin position="180"/>
        <end position="201"/>
    </location>
</feature>
<keyword evidence="2" id="KW-1133">Transmembrane helix</keyword>
<reference evidence="3 4" key="1">
    <citation type="journal article" date="2023" name="Commun. Biol.">
        <title>Genome analysis of Parmales, the sister group of diatoms, reveals the evolutionary specialization of diatoms from phago-mixotrophs to photoautotrophs.</title>
        <authorList>
            <person name="Ban H."/>
            <person name="Sato S."/>
            <person name="Yoshikawa S."/>
            <person name="Yamada K."/>
            <person name="Nakamura Y."/>
            <person name="Ichinomiya M."/>
            <person name="Sato N."/>
            <person name="Blanc-Mathieu R."/>
            <person name="Endo H."/>
            <person name="Kuwata A."/>
            <person name="Ogata H."/>
        </authorList>
    </citation>
    <scope>NUCLEOTIDE SEQUENCE [LARGE SCALE GENOMIC DNA]</scope>
</reference>
<keyword evidence="2" id="KW-0812">Transmembrane</keyword>
<feature type="transmembrane region" description="Helical" evidence="2">
    <location>
        <begin position="252"/>
        <end position="276"/>
    </location>
</feature>
<name>A0ABQ6MAX2_9STRA</name>
<keyword evidence="2" id="KW-0472">Membrane</keyword>
<feature type="region of interest" description="Disordered" evidence="1">
    <location>
        <begin position="1"/>
        <end position="38"/>
    </location>
</feature>
<protein>
    <submittedName>
        <fullName evidence="3">Uncharacterized protein</fullName>
    </submittedName>
</protein>
<evidence type="ECO:0000256" key="1">
    <source>
        <dbReference type="SAM" id="MobiDB-lite"/>
    </source>
</evidence>
<dbReference type="EMBL" id="BRYB01005300">
    <property type="protein sequence ID" value="GMI22762.1"/>
    <property type="molecule type" value="Genomic_DNA"/>
</dbReference>
<evidence type="ECO:0000256" key="2">
    <source>
        <dbReference type="SAM" id="Phobius"/>
    </source>
</evidence>
<feature type="transmembrane region" description="Helical" evidence="2">
    <location>
        <begin position="221"/>
        <end position="240"/>
    </location>
</feature>
<keyword evidence="4" id="KW-1185">Reference proteome</keyword>
<organism evidence="3 4">
    <name type="scientific">Tetraparma gracilis</name>
    <dbReference type="NCBI Taxonomy" id="2962635"/>
    <lineage>
        <taxon>Eukaryota</taxon>
        <taxon>Sar</taxon>
        <taxon>Stramenopiles</taxon>
        <taxon>Ochrophyta</taxon>
        <taxon>Bolidophyceae</taxon>
        <taxon>Parmales</taxon>
        <taxon>Triparmaceae</taxon>
        <taxon>Tetraparma</taxon>
    </lineage>
</organism>
<comment type="caution">
    <text evidence="3">The sequence shown here is derived from an EMBL/GenBank/DDBJ whole genome shotgun (WGS) entry which is preliminary data.</text>
</comment>
<feature type="non-terminal residue" evidence="3">
    <location>
        <position position="378"/>
    </location>
</feature>
<sequence length="378" mass="39892">MPVAWSNSTAREAADSEDPSSSTTRGAEPTSTSGTGRLRVPTLKTTRLAIEAAAEAASEATSTFSVLVRAFILESFLLSALASVLPVVVLLAMTRPWVEAVALQYYGDEGSTPAHALPCYMKLLNVTVAPIKGHYSARYFLPPPGPAFVSHLLEVSQVGFVSAATVFAKAMLMFRPGPGGMAAAFVLAAGSFAGITHFYVAKRELDHIAGEPTSAASMQELYTTLVFVLAVPTVGVVAAASAGSRSARQLAAVFALFLGSNFVEFVFYEVFSGALLPFFFAEDTTALGHFLARGPVLFSLFTALMETMWQLSILAVRHLAVAPRDSHILLTSCVVVVPLFARLMQGSAQSAGSSAFFEAISTGCEIVAVHSLLKGRTP</sequence>
<accession>A0ABQ6MAX2</accession>
<gene>
    <name evidence="3" type="ORF">TeGR_g3874</name>
</gene>
<evidence type="ECO:0000313" key="3">
    <source>
        <dbReference type="EMBL" id="GMI22762.1"/>
    </source>
</evidence>
<dbReference type="Proteomes" id="UP001165060">
    <property type="component" value="Unassembled WGS sequence"/>
</dbReference>